<dbReference type="GO" id="GO:0006281">
    <property type="term" value="P:DNA repair"/>
    <property type="evidence" value="ECO:0007669"/>
    <property type="project" value="InterPro"/>
</dbReference>
<evidence type="ECO:0000256" key="3">
    <source>
        <dbReference type="ARBA" id="ARBA00022741"/>
    </source>
</evidence>
<dbReference type="GO" id="GO:0000077">
    <property type="term" value="P:DNA damage checkpoint signaling"/>
    <property type="evidence" value="ECO:0007669"/>
    <property type="project" value="TreeGrafter"/>
</dbReference>
<accession>A0A6H0XQJ4</accession>
<dbReference type="GO" id="GO:0005634">
    <property type="term" value="C:nucleus"/>
    <property type="evidence" value="ECO:0007669"/>
    <property type="project" value="UniProtKB-SubCell"/>
</dbReference>
<feature type="region of interest" description="Disordered" evidence="8">
    <location>
        <begin position="1"/>
        <end position="81"/>
    </location>
</feature>
<feature type="compositionally biased region" description="Low complexity" evidence="8">
    <location>
        <begin position="99"/>
        <end position="114"/>
    </location>
</feature>
<evidence type="ECO:0000256" key="2">
    <source>
        <dbReference type="ARBA" id="ARBA00006168"/>
    </source>
</evidence>
<dbReference type="GO" id="GO:0003682">
    <property type="term" value="F:chromatin binding"/>
    <property type="evidence" value="ECO:0007669"/>
    <property type="project" value="TreeGrafter"/>
</dbReference>
<keyword evidence="7" id="KW-0131">Cell cycle</keyword>
<dbReference type="PANTHER" id="PTHR12172">
    <property type="entry name" value="CELL CYCLE CHECKPOINT PROTEIN RAD17"/>
    <property type="match status" value="1"/>
</dbReference>
<feature type="region of interest" description="Disordered" evidence="8">
    <location>
        <begin position="95"/>
        <end position="128"/>
    </location>
</feature>
<name>A0A6H0XQJ4_9PEZI</name>
<evidence type="ECO:0000313" key="10">
    <source>
        <dbReference type="EMBL" id="QIW96920.1"/>
    </source>
</evidence>
<evidence type="ECO:0000256" key="6">
    <source>
        <dbReference type="ARBA" id="ARBA00023242"/>
    </source>
</evidence>
<dbReference type="CDD" id="cd00267">
    <property type="entry name" value="ABC_ATPase"/>
    <property type="match status" value="1"/>
</dbReference>
<evidence type="ECO:0000256" key="5">
    <source>
        <dbReference type="ARBA" id="ARBA00022840"/>
    </source>
</evidence>
<reference evidence="10 11" key="1">
    <citation type="journal article" date="2016" name="Sci. Rep.">
        <title>Peltaster fructicola genome reveals evolution from an invasive phytopathogen to an ectophytic parasite.</title>
        <authorList>
            <person name="Xu C."/>
            <person name="Chen H."/>
            <person name="Gleason M.L."/>
            <person name="Xu J.R."/>
            <person name="Liu H."/>
            <person name="Zhang R."/>
            <person name="Sun G."/>
        </authorList>
    </citation>
    <scope>NUCLEOTIDE SEQUENCE [LARGE SCALE GENOMIC DNA]</scope>
    <source>
        <strain evidence="10 11">LNHT1506</strain>
    </source>
</reference>
<evidence type="ECO:0000313" key="11">
    <source>
        <dbReference type="Proteomes" id="UP000503462"/>
    </source>
</evidence>
<feature type="compositionally biased region" description="Polar residues" evidence="8">
    <location>
        <begin position="24"/>
        <end position="41"/>
    </location>
</feature>
<dbReference type="OrthoDB" id="10265971at2759"/>
<dbReference type="EMBL" id="CP051140">
    <property type="protein sequence ID" value="QIW96920.1"/>
    <property type="molecule type" value="Genomic_DNA"/>
</dbReference>
<dbReference type="GO" id="GO:0003689">
    <property type="term" value="F:DNA clamp loader activity"/>
    <property type="evidence" value="ECO:0007669"/>
    <property type="project" value="TreeGrafter"/>
</dbReference>
<dbReference type="Proteomes" id="UP000503462">
    <property type="component" value="Chromosome 2"/>
</dbReference>
<dbReference type="SUPFAM" id="SSF52540">
    <property type="entry name" value="P-loop containing nucleoside triphosphate hydrolases"/>
    <property type="match status" value="1"/>
</dbReference>
<keyword evidence="11" id="KW-1185">Reference proteome</keyword>
<dbReference type="AlphaFoldDB" id="A0A6H0XQJ4"/>
<keyword evidence="5" id="KW-0067">ATP-binding</keyword>
<gene>
    <name evidence="10" type="ORF">AMS68_002438</name>
</gene>
<sequence>MATQRLSRKQAASAAGRHEPPDSSPKQQTLLSSPSAQNTATGKLKSLKTRASSKTAKSSTNTTRAPSTKSATAQTTSQDISKANGSIQSFFSAATQRLQTSQSSPRRASRASTPHEPTETIESDDDAASVLSLSKGSSTALALKKRKSYHGNGTFGRVAEDTSLPTAQKFRRTGEATRTPSMALNNDDKRPWTVQFEPMSVSELAVHKRKVDDVRGWLQSAFTARRNRALVIKGPAGAGKTTTLKLLASELKVDVLEWSNPAGKDYVDSTQASYAQFEDFMARSGRSSGLALVQDNDIIQPFYEDSQMEPIGNQLLLVEEFPNTFSKSSPALQSFRSAIAQHLVARGGTHKPVPLIMIISETLLSTNTAAADSFTTHRLLGPELSIHPAIDTIEFNTVAPTIIHKALDAVIVKEARKSGRRTSPGPAVLKRLADFGDIRSAISTLEFLCLRGDDDGNWSAKVAFSKPKKKPAEAPLTKIEKEALSWISSRESTLGIWHGVGKIIYNKRVDAPQSDTVVPPPPWLSQHRRARVPENDVNVLVNDIGTDTATFIAALHENYLLSCSGLASEPALDSVLGCIEGLSDSDLLSLDRFSSTGRAYSGSTTDTLRQDEMSFQVAVRDLLFSLPGNAKRTAPSSGPKIDAHRMYYPASLKLWRRREEVETVIDSAKLRLRSVLRSSARQHVDTAYSLANTNATPWITAKLQREDSSDGPIEDSSSYWLALASKELLVECLPYFARSLRYLTDDKLLFDLLKTITRITGLGSDDTNADDLDNAAGDEPGEHVEQWTTDVADEAIKPTRRARFSKKEDELAFGSSGLKLPAEHRTANLVLDDDDIVDD</sequence>
<dbReference type="PANTHER" id="PTHR12172:SF0">
    <property type="entry name" value="CELL CYCLE CHECKPOINT PROTEIN RAD17"/>
    <property type="match status" value="1"/>
</dbReference>
<feature type="compositionally biased region" description="Low complexity" evidence="8">
    <location>
        <begin position="49"/>
        <end position="78"/>
    </location>
</feature>
<dbReference type="GO" id="GO:0005524">
    <property type="term" value="F:ATP binding"/>
    <property type="evidence" value="ECO:0007669"/>
    <property type="project" value="UniProtKB-KW"/>
</dbReference>
<dbReference type="GO" id="GO:0033314">
    <property type="term" value="P:mitotic DNA replication checkpoint signaling"/>
    <property type="evidence" value="ECO:0007669"/>
    <property type="project" value="TreeGrafter"/>
</dbReference>
<keyword evidence="6" id="KW-0539">Nucleus</keyword>
<feature type="domain" description="Checkpoint protein RAD24-like helical bundle" evidence="9">
    <location>
        <begin position="491"/>
        <end position="596"/>
    </location>
</feature>
<dbReference type="Pfam" id="PF03215">
    <property type="entry name" value="Rad17"/>
    <property type="match status" value="1"/>
</dbReference>
<proteinExistence type="inferred from homology"/>
<evidence type="ECO:0000259" key="9">
    <source>
        <dbReference type="Pfam" id="PF25812"/>
    </source>
</evidence>
<keyword evidence="4" id="KW-0227">DNA damage</keyword>
<comment type="subcellular location">
    <subcellularLocation>
        <location evidence="1">Nucleus</location>
    </subcellularLocation>
</comment>
<dbReference type="Gene3D" id="3.40.50.300">
    <property type="entry name" value="P-loop containing nucleotide triphosphate hydrolases"/>
    <property type="match status" value="1"/>
</dbReference>
<dbReference type="InterPro" id="IPR057927">
    <property type="entry name" value="RAD24-like_helical"/>
</dbReference>
<dbReference type="Pfam" id="PF25812">
    <property type="entry name" value="RAD24_helical"/>
    <property type="match status" value="1"/>
</dbReference>
<keyword evidence="3" id="KW-0547">Nucleotide-binding</keyword>
<evidence type="ECO:0000256" key="7">
    <source>
        <dbReference type="ARBA" id="ARBA00023306"/>
    </source>
</evidence>
<evidence type="ECO:0000256" key="4">
    <source>
        <dbReference type="ARBA" id="ARBA00022763"/>
    </source>
</evidence>
<evidence type="ECO:0000256" key="1">
    <source>
        <dbReference type="ARBA" id="ARBA00004123"/>
    </source>
</evidence>
<dbReference type="InterPro" id="IPR027417">
    <property type="entry name" value="P-loop_NTPase"/>
</dbReference>
<comment type="similarity">
    <text evidence="2">Belongs to the rad17/RAD24 family.</text>
</comment>
<dbReference type="InterPro" id="IPR004582">
    <property type="entry name" value="Checkpoint_prot_Rad17_Rad24"/>
</dbReference>
<organism evidence="10 11">
    <name type="scientific">Peltaster fructicola</name>
    <dbReference type="NCBI Taxonomy" id="286661"/>
    <lineage>
        <taxon>Eukaryota</taxon>
        <taxon>Fungi</taxon>
        <taxon>Dikarya</taxon>
        <taxon>Ascomycota</taxon>
        <taxon>Pezizomycotina</taxon>
        <taxon>Dothideomycetes</taxon>
        <taxon>Dothideomycetes incertae sedis</taxon>
        <taxon>Peltaster</taxon>
    </lineage>
</organism>
<evidence type="ECO:0000256" key="8">
    <source>
        <dbReference type="SAM" id="MobiDB-lite"/>
    </source>
</evidence>
<protein>
    <recommendedName>
        <fullName evidence="9">Checkpoint protein RAD24-like helical bundle domain-containing protein</fullName>
    </recommendedName>
</protein>